<keyword evidence="3" id="KW-1133">Transmembrane helix</keyword>
<feature type="region of interest" description="Disordered" evidence="6">
    <location>
        <begin position="785"/>
        <end position="858"/>
    </location>
</feature>
<dbReference type="EMBL" id="JBBHLL010000639">
    <property type="protein sequence ID" value="KAK7799083.1"/>
    <property type="molecule type" value="Genomic_DNA"/>
</dbReference>
<sequence>MLSSVCTLWDVEYPLCTYSSIFIIFLIAWQIRRSYQGLQLEPKKSCCRRHRKVRQRARDAASRARRLSREEAEKPWELLSIMKSQSWLPKEEHVRQLLCVDPCCQICDAATLEIRQLLESEQRQISPALLGLPRGSSCPEMVPISSASFEQNMELHSGPSINLSLASETASVAQLTEHLAQSTNAAGVQQCYEDHLQLDQKFHLADMPVVPETMVPLRFEDPVVLMIEKKLTPNKPEVDQESQDHHHLKSSVSLLSLDPEITNLTHTMSLDMDAVLSSHMPFLSPQVCRLLEIHVKKWIHFQKWGLPRRVEESLRQLMPDPMLFCQFRKNSFSSSLSSGSELTMDRTGTMSHHTKSLCWADQPTQTCWVSEWSVVSLKQREHWRQIHTFLPSCEAEHLSGFYPSSKAQANDSESNFQSEYYSQLFCGLPSLHSESLDSLRSRSGSKNKTMSKPSSQDPQPTRELSLPFLPQTPRKSAPPSSSSSPNAQNPHEHKGARMDVPVLTLAECEALECHLLEKQVKLQWGLPAVVLRNQDTRSHVLCETHGKAKNVKITWPFWHCARESSFPEHARRLLEFHLQKQLIHLRWGLPQRIQRSIHLVLSSPDQKPRSCSSGALPNVSILQPGDPEADGSGDPFAVAVDRESVPAPHLFGQAKAMLKAHVDSKCGQIHQGQVPACVQSSWECRIPRSLSVGASFSNIPASRHLELQAEKNPDLHHRAVSQEPEPAALDQEKEALSGTLIEHCKRPQALPEETIKKLETTLQHKYLAFLSGLPALYCVALSRPSSPAVTSKPRTTERMSGAVKSPPETLPHTTSLEGPLEPCTRDDKEASADITGQVQSEVQVAGRTEKGPPESQAHSISNLLNTHILARLNFHLKKKVLAMQFGISTKEREYKELAVADLESESIQEFLRSLGIPESTALPQLPNSGDSSPAPDANRVHLGKQPATAGQAMCLKQKQPSSKAAPHGSAQWGSKASLLRNMTEAQVHCVQLETSGEKPNREKTFISESQNPGKSRYSAHVPTLTEKSNKSWKHKAVWDLEEQDAGLGLSPTSGETYHDGEEEPENRPPPETPQGSSKQRPSSHLEDPYPPSPQNFSEFEFPEPPPEVVIEIDAAQDMQDSLTKVDAIPEPARIAKVPQPVASKTSQGLPFPHPPTQGKPFRGQAWQDHISWRQVMPASPHASPSLPGAGFKNKMKYFLHSMSPKVKDRTHMEPTVSTPGKVSKPSKENVDKGLPQAKSPTKETKRENCRGPKAQPASSERSVITSFSTAPHILDSKLGPCSHQHGSVSVTGQPRHCPRHCPRLACATQQENPPRS</sequence>
<feature type="compositionally biased region" description="Basic and acidic residues" evidence="6">
    <location>
        <begin position="995"/>
        <end position="1005"/>
    </location>
</feature>
<gene>
    <name evidence="9" type="ORF">U0070_009530</name>
</gene>
<keyword evidence="4" id="KW-0472">Membrane</keyword>
<name>A0AAW0H8U1_MYOGA</name>
<dbReference type="InterPro" id="IPR027970">
    <property type="entry name" value="SPATA31-like"/>
</dbReference>
<feature type="compositionally biased region" description="Polar residues" evidence="6">
    <location>
        <begin position="921"/>
        <end position="931"/>
    </location>
</feature>
<evidence type="ECO:0000313" key="10">
    <source>
        <dbReference type="Proteomes" id="UP001488838"/>
    </source>
</evidence>
<feature type="region of interest" description="Disordered" evidence="6">
    <location>
        <begin position="1204"/>
        <end position="1300"/>
    </location>
</feature>
<feature type="compositionally biased region" description="Polar residues" evidence="6">
    <location>
        <begin position="441"/>
        <end position="459"/>
    </location>
</feature>
<keyword evidence="10" id="KW-1185">Reference proteome</keyword>
<dbReference type="InterPro" id="IPR039509">
    <property type="entry name" value="SPATA31"/>
</dbReference>
<comment type="subcellular location">
    <subcellularLocation>
        <location evidence="1">Membrane</location>
        <topology evidence="1">Single-pass membrane protein</topology>
    </subcellularLocation>
</comment>
<dbReference type="Proteomes" id="UP001488838">
    <property type="component" value="Unassembled WGS sequence"/>
</dbReference>
<feature type="region of interest" description="Disordered" evidence="6">
    <location>
        <begin position="921"/>
        <end position="972"/>
    </location>
</feature>
<reference evidence="9 10" key="1">
    <citation type="journal article" date="2023" name="bioRxiv">
        <title>Conserved and derived expression patterns and positive selection on dental genes reveal complex evolutionary context of ever-growing rodent molars.</title>
        <authorList>
            <person name="Calamari Z.T."/>
            <person name="Song A."/>
            <person name="Cohen E."/>
            <person name="Akter M."/>
            <person name="Roy R.D."/>
            <person name="Hallikas O."/>
            <person name="Christensen M.M."/>
            <person name="Li P."/>
            <person name="Marangoni P."/>
            <person name="Jernvall J."/>
            <person name="Klein O.D."/>
        </authorList>
    </citation>
    <scope>NUCLEOTIDE SEQUENCE [LARGE SCALE GENOMIC DNA]</scope>
    <source>
        <strain evidence="9">V071</strain>
    </source>
</reference>
<keyword evidence="2" id="KW-0812">Transmembrane</keyword>
<feature type="region of interest" description="Disordered" evidence="6">
    <location>
        <begin position="1130"/>
        <end position="1163"/>
    </location>
</feature>
<protein>
    <recommendedName>
        <fullName evidence="11">Protein FAM205A</fullName>
    </recommendedName>
</protein>
<evidence type="ECO:0000259" key="8">
    <source>
        <dbReference type="Pfam" id="PF15371"/>
    </source>
</evidence>
<feature type="domain" description="SPATA31-like" evidence="8">
    <location>
        <begin position="52"/>
        <end position="138"/>
    </location>
</feature>
<comment type="similarity">
    <text evidence="5">Belongs to the SPATA31 family.</text>
</comment>
<evidence type="ECO:0000256" key="3">
    <source>
        <dbReference type="ARBA" id="ARBA00022989"/>
    </source>
</evidence>
<evidence type="ECO:0000256" key="2">
    <source>
        <dbReference type="ARBA" id="ARBA00022692"/>
    </source>
</evidence>
<evidence type="ECO:0008006" key="11">
    <source>
        <dbReference type="Google" id="ProtNLM"/>
    </source>
</evidence>
<evidence type="ECO:0000256" key="5">
    <source>
        <dbReference type="ARBA" id="ARBA00035009"/>
    </source>
</evidence>
<feature type="domain" description="SPATA31" evidence="7">
    <location>
        <begin position="450"/>
        <end position="604"/>
    </location>
</feature>
<feature type="region of interest" description="Disordered" evidence="6">
    <location>
        <begin position="992"/>
        <end position="1108"/>
    </location>
</feature>
<dbReference type="Pfam" id="PF15371">
    <property type="entry name" value="DUF4599"/>
    <property type="match status" value="1"/>
</dbReference>
<proteinExistence type="inferred from homology"/>
<evidence type="ECO:0000256" key="4">
    <source>
        <dbReference type="ARBA" id="ARBA00023136"/>
    </source>
</evidence>
<dbReference type="GO" id="GO:0016020">
    <property type="term" value="C:membrane"/>
    <property type="evidence" value="ECO:0007669"/>
    <property type="project" value="UniProtKB-SubCell"/>
</dbReference>
<dbReference type="PANTHER" id="PTHR21859:SF15">
    <property type="entry name" value="PROTEIN SPATA31F1-RELATED"/>
    <property type="match status" value="1"/>
</dbReference>
<feature type="compositionally biased region" description="Polar residues" evidence="6">
    <location>
        <begin position="1256"/>
        <end position="1269"/>
    </location>
</feature>
<dbReference type="Pfam" id="PF14650">
    <property type="entry name" value="FAM75"/>
    <property type="match status" value="2"/>
</dbReference>
<feature type="domain" description="SPATA31" evidence="7">
    <location>
        <begin position="413"/>
        <end position="439"/>
    </location>
</feature>
<comment type="caution">
    <text evidence="9">The sequence shown here is derived from an EMBL/GenBank/DDBJ whole genome shotgun (WGS) entry which is preliminary data.</text>
</comment>
<evidence type="ECO:0000256" key="6">
    <source>
        <dbReference type="SAM" id="MobiDB-lite"/>
    </source>
</evidence>
<feature type="region of interest" description="Disordered" evidence="6">
    <location>
        <begin position="436"/>
        <end position="494"/>
    </location>
</feature>
<evidence type="ECO:0000256" key="1">
    <source>
        <dbReference type="ARBA" id="ARBA00004167"/>
    </source>
</evidence>
<evidence type="ECO:0000259" key="7">
    <source>
        <dbReference type="Pfam" id="PF14650"/>
    </source>
</evidence>
<accession>A0AAW0H8U1</accession>
<dbReference type="PANTHER" id="PTHR21859">
    <property type="entry name" value="ACROSOME-SPECIFIC PROTEIN"/>
    <property type="match status" value="1"/>
</dbReference>
<organism evidence="9 10">
    <name type="scientific">Myodes glareolus</name>
    <name type="common">Bank vole</name>
    <name type="synonym">Clethrionomys glareolus</name>
    <dbReference type="NCBI Taxonomy" id="447135"/>
    <lineage>
        <taxon>Eukaryota</taxon>
        <taxon>Metazoa</taxon>
        <taxon>Chordata</taxon>
        <taxon>Craniata</taxon>
        <taxon>Vertebrata</taxon>
        <taxon>Euteleostomi</taxon>
        <taxon>Mammalia</taxon>
        <taxon>Eutheria</taxon>
        <taxon>Euarchontoglires</taxon>
        <taxon>Glires</taxon>
        <taxon>Rodentia</taxon>
        <taxon>Myomorpha</taxon>
        <taxon>Muroidea</taxon>
        <taxon>Cricetidae</taxon>
        <taxon>Arvicolinae</taxon>
        <taxon>Myodes</taxon>
    </lineage>
</organism>
<feature type="compositionally biased region" description="Low complexity" evidence="6">
    <location>
        <begin position="477"/>
        <end position="489"/>
    </location>
</feature>
<evidence type="ECO:0000313" key="9">
    <source>
        <dbReference type="EMBL" id="KAK7799083.1"/>
    </source>
</evidence>
<feature type="compositionally biased region" description="Basic and acidic residues" evidence="6">
    <location>
        <begin position="1240"/>
        <end position="1250"/>
    </location>
</feature>